<feature type="domain" description="FAD/NAD(P)-binding" evidence="15">
    <location>
        <begin position="23"/>
        <end position="342"/>
    </location>
</feature>
<reference evidence="17" key="1">
    <citation type="submission" date="2018-02" db="EMBL/GenBank/DDBJ databases">
        <title>Genome sequencing of Solimonas sp. HR-BB.</title>
        <authorList>
            <person name="Lee Y."/>
            <person name="Jeon C.O."/>
        </authorList>
    </citation>
    <scope>NUCLEOTIDE SEQUENCE [LARGE SCALE GENOMIC DNA]</scope>
    <source>
        <strain evidence="17">HR-E</strain>
    </source>
</reference>
<dbReference type="PANTHER" id="PTHR22912">
    <property type="entry name" value="DISULFIDE OXIDOREDUCTASE"/>
    <property type="match status" value="1"/>
</dbReference>
<dbReference type="InterPro" id="IPR023753">
    <property type="entry name" value="FAD/NAD-binding_dom"/>
</dbReference>
<feature type="binding site" evidence="13">
    <location>
        <position position="327"/>
    </location>
    <ligand>
        <name>FAD</name>
        <dbReference type="ChEBI" id="CHEBI:57692"/>
    </ligand>
</feature>
<dbReference type="RefSeq" id="WP_105191783.1">
    <property type="nucleotide sequence ID" value="NZ_PTQZ01000071.1"/>
</dbReference>
<dbReference type="GO" id="GO:0005829">
    <property type="term" value="C:cytosol"/>
    <property type="evidence" value="ECO:0007669"/>
    <property type="project" value="TreeGrafter"/>
</dbReference>
<dbReference type="PRINTS" id="PR00411">
    <property type="entry name" value="PNDRDTASEI"/>
</dbReference>
<evidence type="ECO:0000256" key="2">
    <source>
        <dbReference type="ARBA" id="ARBA00004496"/>
    </source>
</evidence>
<evidence type="ECO:0000313" key="16">
    <source>
        <dbReference type="EMBL" id="PQA45995.1"/>
    </source>
</evidence>
<evidence type="ECO:0000256" key="6">
    <source>
        <dbReference type="ARBA" id="ARBA00022490"/>
    </source>
</evidence>
<evidence type="ECO:0000313" key="17">
    <source>
        <dbReference type="Proteomes" id="UP000243900"/>
    </source>
</evidence>
<evidence type="ECO:0000256" key="5">
    <source>
        <dbReference type="ARBA" id="ARBA00016603"/>
    </source>
</evidence>
<comment type="function">
    <text evidence="1">Conversion of NADPH, generated by peripheral catabolic pathways, to NADH, which can enter the respiratory chain for energy generation.</text>
</comment>
<dbReference type="InterPro" id="IPR016156">
    <property type="entry name" value="FAD/NAD-linked_Rdtase_dimer_sf"/>
</dbReference>
<keyword evidence="11 13" id="KW-0520">NAD</keyword>
<keyword evidence="8 13" id="KW-0274">FAD</keyword>
<dbReference type="Pfam" id="PF07992">
    <property type="entry name" value="Pyr_redox_2"/>
    <property type="match status" value="1"/>
</dbReference>
<organism evidence="16 17">
    <name type="scientific">Amnimonas aquatica</name>
    <dbReference type="NCBI Taxonomy" id="2094561"/>
    <lineage>
        <taxon>Bacteria</taxon>
        <taxon>Pseudomonadati</taxon>
        <taxon>Pseudomonadota</taxon>
        <taxon>Gammaproteobacteria</taxon>
        <taxon>Moraxellales</taxon>
        <taxon>Moraxellaceae</taxon>
        <taxon>Amnimonas</taxon>
    </lineage>
</organism>
<dbReference type="InterPro" id="IPR050151">
    <property type="entry name" value="Class-I_Pyr_Nuc-Dis_Oxidored"/>
</dbReference>
<dbReference type="OrthoDB" id="9800167at2"/>
<keyword evidence="10" id="KW-0560">Oxidoreductase</keyword>
<dbReference type="Pfam" id="PF02852">
    <property type="entry name" value="Pyr_redox_dim"/>
    <property type="match status" value="1"/>
</dbReference>
<accession>A0A2P6AT83</accession>
<dbReference type="GO" id="GO:0006103">
    <property type="term" value="P:2-oxoglutarate metabolic process"/>
    <property type="evidence" value="ECO:0007669"/>
    <property type="project" value="TreeGrafter"/>
</dbReference>
<keyword evidence="9" id="KW-0521">NADP</keyword>
<sequence length="479" mass="52637">MPDPRLRATAAQHELRSVRMSRYDVVVIGAGPAGEGAAMKLVKEGRRVAVVDQLGEVGGNCAHVGTIPSKALRQTVYNLMRFRRDPLLSRTAEIRSVPLSQVLARAHKVIELQVGTHHRFFERNDVDLYYGEARFEDGNTVSVLTSEGVSERIGFEHAVIATGSRPYQPKDIDFTHPRVFDSDKILQLDYPVQKLIIYGAGVIGCEYASIFVGLGYKVDLVNTQPQLLSYLDDEIADALSHYLRDLGVLIRNQEEYERVETFDDHVVLHLKSGKKIKGDAILWCNGRAGNTETLGLDAVGLQANSRGQIAVDDQYRTAVPHVFAVGDVIGPPALASAAYDQGRCAAAHITGSADVPHVDDVPTGIYTIPEISCLGKTEKQLTDARVPYEVGQAFFRHLARAQISGDTVGMLKILFHRETREILGIHCFGNNAAEIVHIGQAVMNLPGNSIDYFANTTFNYPTMAEAYRVAALNGLNRLF</sequence>
<dbReference type="Gene3D" id="3.30.390.30">
    <property type="match status" value="1"/>
</dbReference>
<dbReference type="EC" id="1.6.1.1" evidence="4"/>
<evidence type="ECO:0000256" key="8">
    <source>
        <dbReference type="ARBA" id="ARBA00022827"/>
    </source>
</evidence>
<dbReference type="Gene3D" id="3.50.50.60">
    <property type="entry name" value="FAD/NAD(P)-binding domain"/>
    <property type="match status" value="2"/>
</dbReference>
<keyword evidence="13" id="KW-0547">Nucleotide-binding</keyword>
<comment type="caution">
    <text evidence="16">The sequence shown here is derived from an EMBL/GenBank/DDBJ whole genome shotgun (WGS) entry which is preliminary data.</text>
</comment>
<feature type="binding site" evidence="13">
    <location>
        <begin position="199"/>
        <end position="206"/>
    </location>
    <ligand>
        <name>NAD(+)</name>
        <dbReference type="ChEBI" id="CHEBI:57540"/>
    </ligand>
</feature>
<dbReference type="NCBIfam" id="NF003585">
    <property type="entry name" value="PRK05249.1"/>
    <property type="match status" value="1"/>
</dbReference>
<dbReference type="EMBL" id="PTQZ01000071">
    <property type="protein sequence ID" value="PQA45995.1"/>
    <property type="molecule type" value="Genomic_DNA"/>
</dbReference>
<proteinExistence type="inferred from homology"/>
<evidence type="ECO:0000256" key="13">
    <source>
        <dbReference type="PIRSR" id="PIRSR000350-3"/>
    </source>
</evidence>
<evidence type="ECO:0000259" key="14">
    <source>
        <dbReference type="Pfam" id="PF02852"/>
    </source>
</evidence>
<feature type="binding site" evidence="13">
    <location>
        <position position="70"/>
    </location>
    <ligand>
        <name>FAD</name>
        <dbReference type="ChEBI" id="CHEBI:57692"/>
    </ligand>
</feature>
<dbReference type="InterPro" id="IPR001100">
    <property type="entry name" value="Pyr_nuc-diS_OxRdtase"/>
</dbReference>
<evidence type="ECO:0000256" key="7">
    <source>
        <dbReference type="ARBA" id="ARBA00022630"/>
    </source>
</evidence>
<feature type="domain" description="Pyridine nucleotide-disulphide oxidoreductase dimerisation" evidence="14">
    <location>
        <begin position="361"/>
        <end position="470"/>
    </location>
</feature>
<dbReference type="PIRSF" id="PIRSF000350">
    <property type="entry name" value="Mercury_reductase_MerA"/>
    <property type="match status" value="1"/>
</dbReference>
<dbReference type="PRINTS" id="PR00368">
    <property type="entry name" value="FADPNR"/>
</dbReference>
<dbReference type="SUPFAM" id="SSF55424">
    <property type="entry name" value="FAD/NAD-linked reductases, dimerisation (C-terminal) domain"/>
    <property type="match status" value="1"/>
</dbReference>
<dbReference type="InterPro" id="IPR004099">
    <property type="entry name" value="Pyr_nucl-diS_OxRdtase_dimer"/>
</dbReference>
<comment type="similarity">
    <text evidence="3">Belongs to the class-I pyridine nucleotide-disulfide oxidoreductase family.</text>
</comment>
<feature type="binding site" evidence="13">
    <location>
        <position position="286"/>
    </location>
    <ligand>
        <name>NAD(+)</name>
        <dbReference type="ChEBI" id="CHEBI:57540"/>
    </ligand>
</feature>
<dbReference type="AlphaFoldDB" id="A0A2P6AT83"/>
<dbReference type="PANTHER" id="PTHR22912:SF93">
    <property type="entry name" value="SOLUBLE PYRIDINE NUCLEOTIDE TRANSHYDROGENASE"/>
    <property type="match status" value="1"/>
</dbReference>
<keyword evidence="7" id="KW-0285">Flavoprotein</keyword>
<dbReference type="GO" id="GO:0003957">
    <property type="term" value="F:NAD(P)+ transhydrogenase (Si-specific) activity"/>
    <property type="evidence" value="ECO:0007669"/>
    <property type="project" value="UniProtKB-EC"/>
</dbReference>
<feature type="binding site" evidence="13">
    <location>
        <begin position="162"/>
        <end position="164"/>
    </location>
    <ligand>
        <name>FAD</name>
        <dbReference type="ChEBI" id="CHEBI:57692"/>
    </ligand>
</feature>
<evidence type="ECO:0000256" key="10">
    <source>
        <dbReference type="ARBA" id="ARBA00023002"/>
    </source>
</evidence>
<evidence type="ECO:0000256" key="3">
    <source>
        <dbReference type="ARBA" id="ARBA00007532"/>
    </source>
</evidence>
<dbReference type="SUPFAM" id="SSF51905">
    <property type="entry name" value="FAD/NAD(P)-binding domain"/>
    <property type="match status" value="1"/>
</dbReference>
<comment type="subcellular location">
    <subcellularLocation>
        <location evidence="2">Cytoplasm</location>
    </subcellularLocation>
</comment>
<evidence type="ECO:0000256" key="9">
    <source>
        <dbReference type="ARBA" id="ARBA00022857"/>
    </source>
</evidence>
<keyword evidence="6" id="KW-0963">Cytoplasm</keyword>
<dbReference type="GO" id="GO:0004148">
    <property type="term" value="F:dihydrolipoyl dehydrogenase (NADH) activity"/>
    <property type="evidence" value="ECO:0007669"/>
    <property type="project" value="TreeGrafter"/>
</dbReference>
<name>A0A2P6AT83_9GAMM</name>
<dbReference type="InterPro" id="IPR036188">
    <property type="entry name" value="FAD/NAD-bd_sf"/>
</dbReference>
<evidence type="ECO:0000256" key="11">
    <source>
        <dbReference type="ARBA" id="ARBA00023027"/>
    </source>
</evidence>
<dbReference type="FunFam" id="3.50.50.60:FF:000008">
    <property type="entry name" value="Soluble pyridine nucleotide transhydrogenase"/>
    <property type="match status" value="1"/>
</dbReference>
<evidence type="ECO:0000256" key="12">
    <source>
        <dbReference type="ARBA" id="ARBA00031183"/>
    </source>
</evidence>
<dbReference type="FunFam" id="3.30.390.30:FF:000002">
    <property type="entry name" value="Soluble pyridine nucleotide transhydrogenase"/>
    <property type="match status" value="1"/>
</dbReference>
<keyword evidence="17" id="KW-1185">Reference proteome</keyword>
<comment type="cofactor">
    <cofactor evidence="13">
        <name>FAD</name>
        <dbReference type="ChEBI" id="CHEBI:57692"/>
    </cofactor>
    <text evidence="13">Binds 1 FAD per subunit.</text>
</comment>
<dbReference type="Proteomes" id="UP000243900">
    <property type="component" value="Unassembled WGS sequence"/>
</dbReference>
<protein>
    <recommendedName>
        <fullName evidence="5">Soluble pyridine nucleotide transhydrogenase</fullName>
        <ecNumber evidence="4">1.6.1.1</ecNumber>
    </recommendedName>
    <alternativeName>
        <fullName evidence="12">NAD(P)(+) transhydrogenase [B-specific]</fullName>
    </alternativeName>
</protein>
<evidence type="ECO:0000259" key="15">
    <source>
        <dbReference type="Pfam" id="PF07992"/>
    </source>
</evidence>
<evidence type="ECO:0000256" key="1">
    <source>
        <dbReference type="ARBA" id="ARBA00002842"/>
    </source>
</evidence>
<dbReference type="GO" id="GO:0050660">
    <property type="term" value="F:flavin adenine dinucleotide binding"/>
    <property type="evidence" value="ECO:0007669"/>
    <property type="project" value="TreeGrafter"/>
</dbReference>
<gene>
    <name evidence="16" type="ORF">C5O18_04325</name>
</gene>
<evidence type="ECO:0000256" key="4">
    <source>
        <dbReference type="ARBA" id="ARBA00012772"/>
    </source>
</evidence>